<evidence type="ECO:0000256" key="3">
    <source>
        <dbReference type="ARBA" id="ARBA00022588"/>
    </source>
</evidence>
<comment type="similarity">
    <text evidence="5">Belongs to the TIFA family.</text>
</comment>
<feature type="domain" description="FHA" evidence="8">
    <location>
        <begin position="52"/>
        <end position="124"/>
    </location>
</feature>
<name>A0AAV7D9L4_ENGPU</name>
<protein>
    <recommendedName>
        <fullName evidence="6">TRAF-interacting protein with FHA domain-containing protein A</fullName>
    </recommendedName>
</protein>
<dbReference type="GO" id="GO:0005737">
    <property type="term" value="C:cytoplasm"/>
    <property type="evidence" value="ECO:0007669"/>
    <property type="project" value="UniProtKB-SubCell"/>
</dbReference>
<dbReference type="PANTHER" id="PTHR31266">
    <property type="entry name" value="TRAF-INTERACTING PROTEIN WITH FHA DOMAIN-CONTAINING PROTEIN A FAMILY MEMBER"/>
    <property type="match status" value="1"/>
</dbReference>
<organism evidence="9 10">
    <name type="scientific">Engystomops pustulosus</name>
    <name type="common">Tungara frog</name>
    <name type="synonym">Physalaemus pustulosus</name>
    <dbReference type="NCBI Taxonomy" id="76066"/>
    <lineage>
        <taxon>Eukaryota</taxon>
        <taxon>Metazoa</taxon>
        <taxon>Chordata</taxon>
        <taxon>Craniata</taxon>
        <taxon>Vertebrata</taxon>
        <taxon>Euteleostomi</taxon>
        <taxon>Amphibia</taxon>
        <taxon>Batrachia</taxon>
        <taxon>Anura</taxon>
        <taxon>Neobatrachia</taxon>
        <taxon>Hyloidea</taxon>
        <taxon>Leptodactylidae</taxon>
        <taxon>Leiuperinae</taxon>
        <taxon>Engystomops</taxon>
    </lineage>
</organism>
<dbReference type="Gene3D" id="2.60.200.20">
    <property type="match status" value="1"/>
</dbReference>
<accession>A0AAV7D9L4</accession>
<dbReference type="Pfam" id="PF00498">
    <property type="entry name" value="FHA"/>
    <property type="match status" value="1"/>
</dbReference>
<evidence type="ECO:0000313" key="10">
    <source>
        <dbReference type="Proteomes" id="UP000824782"/>
    </source>
</evidence>
<dbReference type="GO" id="GO:0043123">
    <property type="term" value="P:positive regulation of canonical NF-kappaB signal transduction"/>
    <property type="evidence" value="ECO:0007669"/>
    <property type="project" value="InterPro"/>
</dbReference>
<dbReference type="SUPFAM" id="SSF49879">
    <property type="entry name" value="SMAD/FHA domain"/>
    <property type="match status" value="1"/>
</dbReference>
<dbReference type="InterPro" id="IPR000253">
    <property type="entry name" value="FHA_dom"/>
</dbReference>
<evidence type="ECO:0000256" key="4">
    <source>
        <dbReference type="ARBA" id="ARBA00022859"/>
    </source>
</evidence>
<evidence type="ECO:0000256" key="6">
    <source>
        <dbReference type="ARBA" id="ARBA00040160"/>
    </source>
</evidence>
<feature type="region of interest" description="Disordered" evidence="7">
    <location>
        <begin position="175"/>
        <end position="194"/>
    </location>
</feature>
<dbReference type="PANTHER" id="PTHR31266:SF2">
    <property type="entry name" value="TRAF-INTERACTING PROTEIN WITH FHA DOMAIN-CONTAINING PROTEIN A"/>
    <property type="match status" value="1"/>
</dbReference>
<dbReference type="EMBL" id="WNYA01000001">
    <property type="protein sequence ID" value="KAG8592928.1"/>
    <property type="molecule type" value="Genomic_DNA"/>
</dbReference>
<evidence type="ECO:0000256" key="2">
    <source>
        <dbReference type="ARBA" id="ARBA00022490"/>
    </source>
</evidence>
<evidence type="ECO:0000256" key="5">
    <source>
        <dbReference type="ARBA" id="ARBA00038199"/>
    </source>
</evidence>
<comment type="caution">
    <text evidence="9">The sequence shown here is derived from an EMBL/GenBank/DDBJ whole genome shotgun (WGS) entry which is preliminary data.</text>
</comment>
<sequence>MASACGDNDVDTEQTLTCLHIKMYHPHQHDRRIFSLIDLCKRHEMKAEEMVFFGRDINICKFKLLQNRVSRLQFSLQFFKPLNSSATSFEIKNLSKKTKLYVDGWELNYLNKVDLPAKCMIRFGEFQMLLEIENGESEDKFAVYCELSQFSLVQEIGHPVMLSIPENGLLNNTSHLSLSMSQTPPPVEVDENDV</sequence>
<keyword evidence="10" id="KW-1185">Reference proteome</keyword>
<evidence type="ECO:0000256" key="7">
    <source>
        <dbReference type="SAM" id="MobiDB-lite"/>
    </source>
</evidence>
<comment type="subcellular location">
    <subcellularLocation>
        <location evidence="1">Cytoplasm</location>
    </subcellularLocation>
</comment>
<dbReference type="Proteomes" id="UP000824782">
    <property type="component" value="Unassembled WGS sequence"/>
</dbReference>
<dbReference type="GO" id="GO:0045087">
    <property type="term" value="P:innate immune response"/>
    <property type="evidence" value="ECO:0007669"/>
    <property type="project" value="UniProtKB-KW"/>
</dbReference>
<proteinExistence type="inferred from homology"/>
<dbReference type="InterPro" id="IPR033621">
    <property type="entry name" value="TIFA"/>
</dbReference>
<keyword evidence="3" id="KW-0399">Innate immunity</keyword>
<reference evidence="9" key="1">
    <citation type="thesis" date="2020" institute="ProQuest LLC" country="789 East Eisenhower Parkway, Ann Arbor, MI, USA">
        <title>Comparative Genomics and Chromosome Evolution.</title>
        <authorList>
            <person name="Mudd A.B."/>
        </authorList>
    </citation>
    <scope>NUCLEOTIDE SEQUENCE</scope>
    <source>
        <strain evidence="9">237g6f4</strain>
        <tissue evidence="9">Blood</tissue>
    </source>
</reference>
<evidence type="ECO:0000259" key="8">
    <source>
        <dbReference type="Pfam" id="PF00498"/>
    </source>
</evidence>
<evidence type="ECO:0000256" key="1">
    <source>
        <dbReference type="ARBA" id="ARBA00004496"/>
    </source>
</evidence>
<evidence type="ECO:0000313" key="9">
    <source>
        <dbReference type="EMBL" id="KAG8592928.1"/>
    </source>
</evidence>
<keyword evidence="2" id="KW-0963">Cytoplasm</keyword>
<gene>
    <name evidence="9" type="ORF">GDO81_000675</name>
</gene>
<dbReference type="AlphaFoldDB" id="A0AAV7D9L4"/>
<keyword evidence="4" id="KW-0391">Immunity</keyword>
<dbReference type="InterPro" id="IPR008984">
    <property type="entry name" value="SMAD_FHA_dom_sf"/>
</dbReference>